<feature type="compositionally biased region" description="Polar residues" evidence="8">
    <location>
        <begin position="859"/>
        <end position="873"/>
    </location>
</feature>
<dbReference type="Pfam" id="PF17917">
    <property type="entry name" value="RT_RNaseH"/>
    <property type="match status" value="1"/>
</dbReference>
<keyword evidence="13" id="KW-1185">Reference proteome</keyword>
<feature type="compositionally biased region" description="Basic residues" evidence="8">
    <location>
        <begin position="958"/>
        <end position="968"/>
    </location>
</feature>
<accession>A0A6H5HT78</accession>
<feature type="domain" description="Reverse transcriptase" evidence="9">
    <location>
        <begin position="60"/>
        <end position="238"/>
    </location>
</feature>
<dbReference type="Gene3D" id="3.30.70.270">
    <property type="match status" value="2"/>
</dbReference>
<dbReference type="EC" id="2.7.7.49" evidence="1"/>
<evidence type="ECO:0000256" key="7">
    <source>
        <dbReference type="ARBA" id="ARBA00022918"/>
    </source>
</evidence>
<dbReference type="SUPFAM" id="SSF56672">
    <property type="entry name" value="DNA/RNA polymerases"/>
    <property type="match status" value="1"/>
</dbReference>
<keyword evidence="4" id="KW-0540">Nuclease</keyword>
<evidence type="ECO:0000313" key="13">
    <source>
        <dbReference type="Proteomes" id="UP000479000"/>
    </source>
</evidence>
<dbReference type="GO" id="GO:0042575">
    <property type="term" value="C:DNA polymerase complex"/>
    <property type="evidence" value="ECO:0007669"/>
    <property type="project" value="UniProtKB-ARBA"/>
</dbReference>
<dbReference type="PANTHER" id="PTHR37984">
    <property type="entry name" value="PROTEIN CBG26694"/>
    <property type="match status" value="1"/>
</dbReference>
<dbReference type="Gene3D" id="1.10.340.70">
    <property type="match status" value="1"/>
</dbReference>
<feature type="compositionally biased region" description="Low complexity" evidence="8">
    <location>
        <begin position="874"/>
        <end position="904"/>
    </location>
</feature>
<dbReference type="EMBL" id="CADCXU010034770">
    <property type="protein sequence ID" value="CAB0020006.1"/>
    <property type="molecule type" value="Genomic_DNA"/>
</dbReference>
<dbReference type="AlphaFoldDB" id="A0A6H5HT78"/>
<dbReference type="InterPro" id="IPR043128">
    <property type="entry name" value="Rev_trsase/Diguanyl_cyclase"/>
</dbReference>
<evidence type="ECO:0000256" key="5">
    <source>
        <dbReference type="ARBA" id="ARBA00022759"/>
    </source>
</evidence>
<keyword evidence="6" id="KW-0378">Hydrolase</keyword>
<evidence type="ECO:0000256" key="6">
    <source>
        <dbReference type="ARBA" id="ARBA00022801"/>
    </source>
</evidence>
<dbReference type="InterPro" id="IPR036397">
    <property type="entry name" value="RNaseH_sf"/>
</dbReference>
<evidence type="ECO:0000313" key="11">
    <source>
        <dbReference type="EMBL" id="CAB0020006.1"/>
    </source>
</evidence>
<organism evidence="11 13">
    <name type="scientific">Nesidiocoris tenuis</name>
    <dbReference type="NCBI Taxonomy" id="355587"/>
    <lineage>
        <taxon>Eukaryota</taxon>
        <taxon>Metazoa</taxon>
        <taxon>Ecdysozoa</taxon>
        <taxon>Arthropoda</taxon>
        <taxon>Hexapoda</taxon>
        <taxon>Insecta</taxon>
        <taxon>Pterygota</taxon>
        <taxon>Neoptera</taxon>
        <taxon>Paraneoptera</taxon>
        <taxon>Hemiptera</taxon>
        <taxon>Heteroptera</taxon>
        <taxon>Panheteroptera</taxon>
        <taxon>Cimicomorpha</taxon>
        <taxon>Miridae</taxon>
        <taxon>Dicyphina</taxon>
        <taxon>Nesidiocoris</taxon>
    </lineage>
</organism>
<dbReference type="GO" id="GO:0003964">
    <property type="term" value="F:RNA-directed DNA polymerase activity"/>
    <property type="evidence" value="ECO:0007669"/>
    <property type="project" value="UniProtKB-KW"/>
</dbReference>
<evidence type="ECO:0000256" key="8">
    <source>
        <dbReference type="SAM" id="MobiDB-lite"/>
    </source>
</evidence>
<dbReference type="InterPro" id="IPR041373">
    <property type="entry name" value="RT_RNaseH"/>
</dbReference>
<evidence type="ECO:0000256" key="3">
    <source>
        <dbReference type="ARBA" id="ARBA00022695"/>
    </source>
</evidence>
<dbReference type="SUPFAM" id="SSF53098">
    <property type="entry name" value="Ribonuclease H-like"/>
    <property type="match status" value="1"/>
</dbReference>
<evidence type="ECO:0000256" key="1">
    <source>
        <dbReference type="ARBA" id="ARBA00012493"/>
    </source>
</evidence>
<dbReference type="Gene3D" id="3.30.420.10">
    <property type="entry name" value="Ribonuclease H-like superfamily/Ribonuclease H"/>
    <property type="match status" value="1"/>
</dbReference>
<evidence type="ECO:0000256" key="2">
    <source>
        <dbReference type="ARBA" id="ARBA00022679"/>
    </source>
</evidence>
<sequence length="974" mass="109560">MFAMVKREFPKLFSDKIGRFNKGLASLQLMEGAEPKFVRARPIPFSLRPAVEAEIDRLVKAGILEPVEYSRFGTPIVPVLKKGGGIRLCGDYKVTINPILKVDQYPLPTAEMLFQRVQGSKVFAKLDLSQAYQQMMLDEESKELTTITTHKGLFRYRRLPFGVASGPAKFQRCLEQLIDGLDGVAAMLDDILVGGKDENELMSRINAVLTRLQDAGLTLAENKCEIGKASVVYLGFRIDKAGLHTTDEKVRAVADAPKPEDVKTLQSFLGFVAYISKFIPNAANVLSPLYKLLKKDSKWQWDDKCDAAFNKIKELVLQHRSLAHYDPALPLRLTVDASNRGVAAILSQHQDNIDQPIAFSSRTLSPAEESYSSIHKEALAIIHAVKKFHIYLFGRRWTLVTDHKPLVTIFGPKNGIPACAANRLQRWAWFLSNYTYDIEYVSTKKNSADWLSRAPLPDTVIPDDDSDLTMNYVFENDDLPLEYKHIVKYSKQDPIIIKVMGYVKHGWPEKVEAELVPFHRFQNEFHVDKEILMRGYRVVIPEKLRHTVLTELHKSHLGIVKVKSLARAYVWWPRLDQEIESYIQGCVPCAQHKENPPKNSLVPWEWPTAKWSRLHIDYLGPIHDHYILVVVDSHTKWLDAFPTKSMTSSVTIRLLRGLFSTFGYPKVLVADNFSAFVSDEFQKFLSQHGVEFKSGAPYSPRTNGAAENAVKTVKRAVLTALDEVDSKNSLDEVLQRFLLDYRNTKHVTTGVSPAEALLGGLIRNRLDLIRPPGTADRVASQQAKQIENHGGQEPNLWCIRDAVWVKNYRKGDCAWLAGIIDTILGPRRVKVYVPELDRTLVRHVHQVRKRVPPYFSPGSLHQASPSGSSSVLDNTSTSRSTPRSATSSSSTSGSTNSTSGRSPNIVDTPLMRPSRHSAVPTSPQTFPRGARRSLFQNVDSNLNLDQGSDPGENTPRTRFGRSIRKPKRFGLDDS</sequence>
<dbReference type="InterPro" id="IPR050951">
    <property type="entry name" value="Retrovirus_Pol_polyprotein"/>
</dbReference>
<dbReference type="CDD" id="cd01647">
    <property type="entry name" value="RT_LTR"/>
    <property type="match status" value="1"/>
</dbReference>
<feature type="region of interest" description="Disordered" evidence="8">
    <location>
        <begin position="853"/>
        <end position="974"/>
    </location>
</feature>
<feature type="domain" description="Integrase catalytic" evidence="10">
    <location>
        <begin position="599"/>
        <end position="761"/>
    </location>
</feature>
<dbReference type="PANTHER" id="PTHR37984:SF5">
    <property type="entry name" value="PROTEIN NYNRIN-LIKE"/>
    <property type="match status" value="1"/>
</dbReference>
<evidence type="ECO:0000259" key="9">
    <source>
        <dbReference type="PROSITE" id="PS50878"/>
    </source>
</evidence>
<proteinExistence type="predicted"/>
<feature type="non-terminal residue" evidence="11">
    <location>
        <position position="974"/>
    </location>
</feature>
<dbReference type="GO" id="GO:0015074">
    <property type="term" value="P:DNA integration"/>
    <property type="evidence" value="ECO:0007669"/>
    <property type="project" value="InterPro"/>
</dbReference>
<dbReference type="FunFam" id="3.30.70.270:FF:000026">
    <property type="entry name" value="Transposon Ty3-G Gag-Pol polyprotein"/>
    <property type="match status" value="1"/>
</dbReference>
<dbReference type="Pfam" id="PF00665">
    <property type="entry name" value="rve"/>
    <property type="match status" value="1"/>
</dbReference>
<evidence type="ECO:0000259" key="10">
    <source>
        <dbReference type="PROSITE" id="PS50994"/>
    </source>
</evidence>
<name>A0A6H5HT78_9HEMI</name>
<dbReference type="Pfam" id="PF17921">
    <property type="entry name" value="Integrase_H2C2"/>
    <property type="match status" value="1"/>
</dbReference>
<dbReference type="InterPro" id="IPR012337">
    <property type="entry name" value="RNaseH-like_sf"/>
</dbReference>
<dbReference type="InterPro" id="IPR041588">
    <property type="entry name" value="Integrase_H2C2"/>
</dbReference>
<dbReference type="PROSITE" id="PS50878">
    <property type="entry name" value="RT_POL"/>
    <property type="match status" value="1"/>
</dbReference>
<dbReference type="GO" id="GO:0004519">
    <property type="term" value="F:endonuclease activity"/>
    <property type="evidence" value="ECO:0007669"/>
    <property type="project" value="UniProtKB-KW"/>
</dbReference>
<keyword evidence="2" id="KW-0808">Transferase</keyword>
<reference evidence="11 13" key="1">
    <citation type="submission" date="2020-02" db="EMBL/GenBank/DDBJ databases">
        <authorList>
            <person name="Ferguson B K."/>
        </authorList>
    </citation>
    <scope>NUCLEOTIDE SEQUENCE [LARGE SCALE GENOMIC DNA]</scope>
</reference>
<dbReference type="InterPro" id="IPR001584">
    <property type="entry name" value="Integrase_cat-core"/>
</dbReference>
<dbReference type="InterPro" id="IPR043502">
    <property type="entry name" value="DNA/RNA_pol_sf"/>
</dbReference>
<gene>
    <name evidence="11" type="ORF">NTEN_LOCUS23627</name>
    <name evidence="12" type="ORF">NTEN_LOCUS23719</name>
</gene>
<evidence type="ECO:0000313" key="12">
    <source>
        <dbReference type="EMBL" id="CAB0020112.1"/>
    </source>
</evidence>
<dbReference type="Pfam" id="PF00078">
    <property type="entry name" value="RVT_1"/>
    <property type="match status" value="1"/>
</dbReference>
<keyword evidence="5" id="KW-0255">Endonuclease</keyword>
<dbReference type="GO" id="GO:0003676">
    <property type="term" value="F:nucleic acid binding"/>
    <property type="evidence" value="ECO:0007669"/>
    <property type="project" value="InterPro"/>
</dbReference>
<dbReference type="PROSITE" id="PS50994">
    <property type="entry name" value="INTEGRASE"/>
    <property type="match status" value="1"/>
</dbReference>
<dbReference type="GO" id="GO:0016787">
    <property type="term" value="F:hydrolase activity"/>
    <property type="evidence" value="ECO:0007669"/>
    <property type="project" value="UniProtKB-KW"/>
</dbReference>
<feature type="non-terminal residue" evidence="11">
    <location>
        <position position="1"/>
    </location>
</feature>
<dbReference type="OrthoDB" id="6625515at2759"/>
<dbReference type="Proteomes" id="UP000479000">
    <property type="component" value="Unassembled WGS sequence"/>
</dbReference>
<dbReference type="FunFam" id="1.10.340.70:FF:000003">
    <property type="entry name" value="Protein CBG25708"/>
    <property type="match status" value="1"/>
</dbReference>
<evidence type="ECO:0000256" key="4">
    <source>
        <dbReference type="ARBA" id="ARBA00022722"/>
    </source>
</evidence>
<dbReference type="Gene3D" id="3.10.10.10">
    <property type="entry name" value="HIV Type 1 Reverse Transcriptase, subunit A, domain 1"/>
    <property type="match status" value="1"/>
</dbReference>
<dbReference type="InterPro" id="IPR000477">
    <property type="entry name" value="RT_dom"/>
</dbReference>
<dbReference type="EMBL" id="CADCXU010034980">
    <property type="protein sequence ID" value="CAB0020112.1"/>
    <property type="molecule type" value="Genomic_DNA"/>
</dbReference>
<keyword evidence="7" id="KW-0695">RNA-directed DNA polymerase</keyword>
<feature type="compositionally biased region" description="Polar residues" evidence="8">
    <location>
        <begin position="934"/>
        <end position="946"/>
    </location>
</feature>
<keyword evidence="3" id="KW-0548">Nucleotidyltransferase</keyword>
<protein>
    <recommendedName>
        <fullName evidence="1">RNA-directed DNA polymerase</fullName>
        <ecNumber evidence="1">2.7.7.49</ecNumber>
    </recommendedName>
</protein>
<dbReference type="CDD" id="cd09274">
    <property type="entry name" value="RNase_HI_RT_Ty3"/>
    <property type="match status" value="1"/>
</dbReference>